<sequence length="361" mass="40757">MPLCISTPKEVAMQKDKKTIWIDMDNSPHVPFFRPIIRELEARGYEIVLTARDCFQVCKLADLYKMDYRKVGVHYGKNKIMKGIGLLLRSAQLASYILKKSPDLALSHGSRSQMILSSVLHIPTVMMTDYEYAKSIPFFRPDWLIIPEMIPDSSVCDHPGKILRYSGLKEDVYVPGFRPEQGILDPLGLDPGKVIVIVRPPATEAHYFKEESLRLFEAAMSWLGAEEQVSVILLPRNNGQADFVRSRWPQLLQSGKVKIPDQVIPGLNLIWYSDLVISGGGTMNREAAALGVPVYSIFRGEIGSVDRHLSDTGRLTIIENADDLRMKVTLKKREHSQVYQPPSRPALKQIVDILHVILNQV</sequence>
<dbReference type="PANTHER" id="PTHR39662:SF1">
    <property type="entry name" value="DUF354 DOMAIN-CONTAINING PROTEIN"/>
    <property type="match status" value="1"/>
</dbReference>
<dbReference type="PANTHER" id="PTHR39662">
    <property type="entry name" value="DUF354 DOMAIN-CONTAINING PROTEIN-RELATED"/>
    <property type="match status" value="1"/>
</dbReference>
<protein>
    <recommendedName>
        <fullName evidence="3">DUF354 domain-containing protein</fullName>
    </recommendedName>
</protein>
<reference evidence="2" key="2">
    <citation type="submission" date="2017-05" db="EMBL/GenBank/DDBJ databases">
        <title>Draft genome sequence of Geobacter pelophilus, a iron(III)-reducing bacteria.</title>
        <authorList>
            <person name="Aoyagi T."/>
            <person name="Koike H."/>
            <person name="Morita T."/>
            <person name="Sato Y."/>
            <person name="Habe H."/>
            <person name="Hori T."/>
        </authorList>
    </citation>
    <scope>NUCLEOTIDE SEQUENCE [LARGE SCALE GENOMIC DNA]</scope>
    <source>
        <strain evidence="2">Drf2</strain>
    </source>
</reference>
<dbReference type="EMBL" id="BDQG01000001">
    <property type="protein sequence ID" value="GAW65282.1"/>
    <property type="molecule type" value="Genomic_DNA"/>
</dbReference>
<evidence type="ECO:0008006" key="3">
    <source>
        <dbReference type="Google" id="ProtNLM"/>
    </source>
</evidence>
<dbReference type="Proteomes" id="UP000194153">
    <property type="component" value="Unassembled WGS sequence"/>
</dbReference>
<comment type="caution">
    <text evidence="1">The sequence shown here is derived from an EMBL/GenBank/DDBJ whole genome shotgun (WGS) entry which is preliminary data.</text>
</comment>
<accession>A0ABQ0MDZ5</accession>
<proteinExistence type="predicted"/>
<dbReference type="PIRSF" id="PIRSF005357">
    <property type="entry name" value="UCP005357"/>
    <property type="match status" value="1"/>
</dbReference>
<dbReference type="InterPro" id="IPR007152">
    <property type="entry name" value="DUF354"/>
</dbReference>
<dbReference type="Pfam" id="PF04007">
    <property type="entry name" value="DUF354"/>
    <property type="match status" value="1"/>
</dbReference>
<gene>
    <name evidence="1" type="ORF">GPEL0_01f0078</name>
</gene>
<reference evidence="1 2" key="1">
    <citation type="submission" date="2017-04" db="EMBL/GenBank/DDBJ databases">
        <authorList>
            <consortium name="Geobacter pelophilus Genome Sequencing"/>
            <person name="Aoyagi T."/>
            <person name="Koike H."/>
            <person name="Hori T."/>
        </authorList>
    </citation>
    <scope>NUCLEOTIDE SEQUENCE [LARGE SCALE GENOMIC DNA]</scope>
    <source>
        <strain evidence="1 2">Drf2</strain>
    </source>
</reference>
<organism evidence="1 2">
    <name type="scientific">Geoanaerobacter pelophilus</name>
    <dbReference type="NCBI Taxonomy" id="60036"/>
    <lineage>
        <taxon>Bacteria</taxon>
        <taxon>Pseudomonadati</taxon>
        <taxon>Thermodesulfobacteriota</taxon>
        <taxon>Desulfuromonadia</taxon>
        <taxon>Geobacterales</taxon>
        <taxon>Geobacteraceae</taxon>
        <taxon>Geoanaerobacter</taxon>
    </lineage>
</organism>
<evidence type="ECO:0000313" key="2">
    <source>
        <dbReference type="Proteomes" id="UP000194153"/>
    </source>
</evidence>
<name>A0ABQ0MDZ5_9BACT</name>
<evidence type="ECO:0000313" key="1">
    <source>
        <dbReference type="EMBL" id="GAW65282.1"/>
    </source>
</evidence>
<keyword evidence="2" id="KW-1185">Reference proteome</keyword>
<dbReference type="SUPFAM" id="SSF53756">
    <property type="entry name" value="UDP-Glycosyltransferase/glycogen phosphorylase"/>
    <property type="match status" value="1"/>
</dbReference>